<dbReference type="AlphaFoldDB" id="A0AAN8WJV8"/>
<name>A0AAN8WJV8_HALRR</name>
<comment type="caution">
    <text evidence="1">The sequence shown here is derived from an EMBL/GenBank/DDBJ whole genome shotgun (WGS) entry which is preliminary data.</text>
</comment>
<sequence>DAPGHPSHLGNLHTDVKVLPPPNMTSRAVYGARLDCYIQGQRFPDYLRPSHSLYIC</sequence>
<accession>A0AAN8WJV8</accession>
<evidence type="ECO:0000313" key="1">
    <source>
        <dbReference type="EMBL" id="KAK7022774.1"/>
    </source>
</evidence>
<evidence type="ECO:0000313" key="2">
    <source>
        <dbReference type="Proteomes" id="UP001381693"/>
    </source>
</evidence>
<dbReference type="EMBL" id="JAXCGZ010022842">
    <property type="protein sequence ID" value="KAK7022774.1"/>
    <property type="molecule type" value="Genomic_DNA"/>
</dbReference>
<gene>
    <name evidence="1" type="ORF">SK128_011612</name>
</gene>
<reference evidence="1 2" key="1">
    <citation type="submission" date="2023-11" db="EMBL/GenBank/DDBJ databases">
        <title>Halocaridina rubra genome assembly.</title>
        <authorList>
            <person name="Smith C."/>
        </authorList>
    </citation>
    <scope>NUCLEOTIDE SEQUENCE [LARGE SCALE GENOMIC DNA]</scope>
    <source>
        <strain evidence="1">EP-1</strain>
        <tissue evidence="1">Whole</tissue>
    </source>
</reference>
<proteinExistence type="predicted"/>
<dbReference type="Proteomes" id="UP001381693">
    <property type="component" value="Unassembled WGS sequence"/>
</dbReference>
<protein>
    <submittedName>
        <fullName evidence="1">Uncharacterized protein</fullName>
    </submittedName>
</protein>
<keyword evidence="2" id="KW-1185">Reference proteome</keyword>
<feature type="non-terminal residue" evidence="1">
    <location>
        <position position="1"/>
    </location>
</feature>
<organism evidence="1 2">
    <name type="scientific">Halocaridina rubra</name>
    <name type="common">Hawaiian red shrimp</name>
    <dbReference type="NCBI Taxonomy" id="373956"/>
    <lineage>
        <taxon>Eukaryota</taxon>
        <taxon>Metazoa</taxon>
        <taxon>Ecdysozoa</taxon>
        <taxon>Arthropoda</taxon>
        <taxon>Crustacea</taxon>
        <taxon>Multicrustacea</taxon>
        <taxon>Malacostraca</taxon>
        <taxon>Eumalacostraca</taxon>
        <taxon>Eucarida</taxon>
        <taxon>Decapoda</taxon>
        <taxon>Pleocyemata</taxon>
        <taxon>Caridea</taxon>
        <taxon>Atyoidea</taxon>
        <taxon>Atyidae</taxon>
        <taxon>Halocaridina</taxon>
    </lineage>
</organism>